<evidence type="ECO:0000259" key="4">
    <source>
        <dbReference type="Pfam" id="PF01743"/>
    </source>
</evidence>
<organism evidence="6 7">
    <name type="scientific">Entomospira entomophila</name>
    <dbReference type="NCBI Taxonomy" id="2719988"/>
    <lineage>
        <taxon>Bacteria</taxon>
        <taxon>Pseudomonadati</taxon>
        <taxon>Spirochaetota</taxon>
        <taxon>Spirochaetia</taxon>
        <taxon>Spirochaetales</taxon>
        <taxon>Spirochaetaceae</taxon>
        <taxon>Entomospira</taxon>
    </lineage>
</organism>
<dbReference type="GO" id="GO:0003723">
    <property type="term" value="F:RNA binding"/>
    <property type="evidence" value="ECO:0007669"/>
    <property type="project" value="UniProtKB-KW"/>
</dbReference>
<dbReference type="Gene3D" id="1.10.3090.10">
    <property type="entry name" value="cca-adding enzyme, domain 2"/>
    <property type="match status" value="1"/>
</dbReference>
<evidence type="ECO:0000256" key="1">
    <source>
        <dbReference type="ARBA" id="ARBA00022679"/>
    </source>
</evidence>
<dbReference type="SUPFAM" id="SSF81301">
    <property type="entry name" value="Nucleotidyltransferase"/>
    <property type="match status" value="1"/>
</dbReference>
<dbReference type="InterPro" id="IPR052191">
    <property type="entry name" value="tRNA_ntf/polyA_polymerase_I"/>
</dbReference>
<accession>A0A968G995</accession>
<dbReference type="Pfam" id="PF01743">
    <property type="entry name" value="PolyA_pol"/>
    <property type="match status" value="1"/>
</dbReference>
<evidence type="ECO:0000313" key="6">
    <source>
        <dbReference type="EMBL" id="NIZ40341.1"/>
    </source>
</evidence>
<gene>
    <name evidence="6" type="ORF">HCT14_02285</name>
</gene>
<name>A0A968G995_9SPIO</name>
<evidence type="ECO:0000259" key="5">
    <source>
        <dbReference type="Pfam" id="PF12627"/>
    </source>
</evidence>
<dbReference type="Gene3D" id="3.30.460.10">
    <property type="entry name" value="Beta Polymerase, domain 2"/>
    <property type="match status" value="1"/>
</dbReference>
<keyword evidence="3" id="KW-0694">RNA-binding</keyword>
<comment type="similarity">
    <text evidence="3">Belongs to the tRNA nucleotidyltransferase/poly(A) polymerase family.</text>
</comment>
<dbReference type="CDD" id="cd05398">
    <property type="entry name" value="NT_ClassII-CCAase"/>
    <property type="match status" value="1"/>
</dbReference>
<evidence type="ECO:0000256" key="3">
    <source>
        <dbReference type="RuleBase" id="RU003953"/>
    </source>
</evidence>
<dbReference type="PANTHER" id="PTHR43051:SF1">
    <property type="entry name" value="POLYNUCLEOTIDE ADENYLYLTRANSFERASE FAMILY PROTEIN"/>
    <property type="match status" value="1"/>
</dbReference>
<feature type="domain" description="tRNA nucleotidyltransferase/poly(A) polymerase RNA and SrmB- binding" evidence="5">
    <location>
        <begin position="202"/>
        <end position="252"/>
    </location>
</feature>
<dbReference type="InterPro" id="IPR002646">
    <property type="entry name" value="PolA_pol_head_dom"/>
</dbReference>
<sequence>MLTRYTKNHKGKLVKQASVYVKEEHGIALSSLDTEAVAICRQLIYSGAQAYIVGGAIRDLLLGREPKDWDIVTNEVPAKIRKIFRRSRIIGKRFKLVHVTSPQGSIFEVATFRSLDKDEEGILFGTLEEDAYRRDFTLNALYYDVVHEQIIDFHGGYQHIKQRVIYPVVSLKHTFIEDPVRMIRAIKSAQTTQSRLSMSLSRTIKKQVKLLEKSSKSRLGEELLKVLALPEYVDFLQQSYEMGILQYWIPAYYQYLATFSKKDIQNFWLQMKQPIVIKQKKFKIISARHKAMYSMFYPYISSLGEIRKMDGEYIVKQLKSLLHPIVFPNKDIFYVIKMIIAKEGLPASFFKEQDYLQRKRCRKNALIEDREALFHE</sequence>
<dbReference type="PANTHER" id="PTHR43051">
    <property type="entry name" value="POLYNUCLEOTIDE ADENYLYLTRANSFERASE FAMILY PROTEIN"/>
    <property type="match status" value="1"/>
</dbReference>
<evidence type="ECO:0000313" key="7">
    <source>
        <dbReference type="Proteomes" id="UP000711995"/>
    </source>
</evidence>
<protein>
    <submittedName>
        <fullName evidence="6">Polynucleotide adenylyltransferase PcnB</fullName>
    </submittedName>
</protein>
<keyword evidence="6" id="KW-0548">Nucleotidyltransferase</keyword>
<dbReference type="Proteomes" id="UP000711995">
    <property type="component" value="Unassembled WGS sequence"/>
</dbReference>
<dbReference type="GO" id="GO:0000166">
    <property type="term" value="F:nucleotide binding"/>
    <property type="evidence" value="ECO:0007669"/>
    <property type="project" value="UniProtKB-KW"/>
</dbReference>
<dbReference type="AlphaFoldDB" id="A0A968G995"/>
<comment type="caution">
    <text evidence="6">The sequence shown here is derived from an EMBL/GenBank/DDBJ whole genome shotgun (WGS) entry which is preliminary data.</text>
</comment>
<keyword evidence="7" id="KW-1185">Reference proteome</keyword>
<evidence type="ECO:0000256" key="2">
    <source>
        <dbReference type="ARBA" id="ARBA00022741"/>
    </source>
</evidence>
<dbReference type="InterPro" id="IPR043519">
    <property type="entry name" value="NT_sf"/>
</dbReference>
<keyword evidence="1 3" id="KW-0808">Transferase</keyword>
<keyword evidence="2" id="KW-0547">Nucleotide-binding</keyword>
<reference evidence="6 7" key="1">
    <citation type="submission" date="2020-03" db="EMBL/GenBank/DDBJ databases">
        <title>Spirochaetal bacteria isolated from arthropods constitute a novel genus Entomospira genus novum within the order Spirochaetales.</title>
        <authorList>
            <person name="Grana-Miraglia L."/>
            <person name="Sikutova S."/>
            <person name="Fingerle V."/>
            <person name="Sing A."/>
            <person name="Castillo-Ramirez S."/>
            <person name="Margos G."/>
            <person name="Rudolf I."/>
        </authorList>
    </citation>
    <scope>NUCLEOTIDE SEQUENCE [LARGE SCALE GENOMIC DNA]</scope>
    <source>
        <strain evidence="6 7">BR193</strain>
    </source>
</reference>
<dbReference type="GO" id="GO:0016779">
    <property type="term" value="F:nucleotidyltransferase activity"/>
    <property type="evidence" value="ECO:0007669"/>
    <property type="project" value="UniProtKB-KW"/>
</dbReference>
<dbReference type="RefSeq" id="WP_167699943.1">
    <property type="nucleotide sequence ID" value="NZ_CP118174.1"/>
</dbReference>
<dbReference type="EMBL" id="JAATLJ010000001">
    <property type="protein sequence ID" value="NIZ40341.1"/>
    <property type="molecule type" value="Genomic_DNA"/>
</dbReference>
<dbReference type="InterPro" id="IPR032828">
    <property type="entry name" value="PolyA_RNA-bd"/>
</dbReference>
<proteinExistence type="inferred from homology"/>
<dbReference type="Pfam" id="PF12627">
    <property type="entry name" value="PolyA_pol_RNAbd"/>
    <property type="match status" value="1"/>
</dbReference>
<dbReference type="SUPFAM" id="SSF81891">
    <property type="entry name" value="Poly A polymerase C-terminal region-like"/>
    <property type="match status" value="1"/>
</dbReference>
<dbReference type="GO" id="GO:0006396">
    <property type="term" value="P:RNA processing"/>
    <property type="evidence" value="ECO:0007669"/>
    <property type="project" value="InterPro"/>
</dbReference>
<feature type="domain" description="Poly A polymerase head" evidence="4">
    <location>
        <begin position="50"/>
        <end position="165"/>
    </location>
</feature>